<dbReference type="AlphaFoldDB" id="A0A0W4ZU75"/>
<evidence type="ECO:0000313" key="2">
    <source>
        <dbReference type="Proteomes" id="UP000053447"/>
    </source>
</evidence>
<dbReference type="VEuPathDB" id="FungiDB:T551_01183"/>
<evidence type="ECO:0000313" key="1">
    <source>
        <dbReference type="EMBL" id="KTW31922.1"/>
    </source>
</evidence>
<dbReference type="RefSeq" id="XP_018230614.1">
    <property type="nucleotide sequence ID" value="XM_018373446.1"/>
</dbReference>
<keyword evidence="2" id="KW-1185">Reference proteome</keyword>
<organism evidence="1 2">
    <name type="scientific">Pneumocystis jirovecii (strain RU7)</name>
    <name type="common">Human pneumocystis pneumonia agent</name>
    <dbReference type="NCBI Taxonomy" id="1408657"/>
    <lineage>
        <taxon>Eukaryota</taxon>
        <taxon>Fungi</taxon>
        <taxon>Dikarya</taxon>
        <taxon>Ascomycota</taxon>
        <taxon>Taphrinomycotina</taxon>
        <taxon>Pneumocystomycetes</taxon>
        <taxon>Pneumocystaceae</taxon>
        <taxon>Pneumocystis</taxon>
    </lineage>
</organism>
<dbReference type="EMBL" id="LFWA01000004">
    <property type="protein sequence ID" value="KTW31922.1"/>
    <property type="molecule type" value="Genomic_DNA"/>
</dbReference>
<protein>
    <submittedName>
        <fullName evidence="1">Uncharacterized protein</fullName>
    </submittedName>
</protein>
<proteinExistence type="predicted"/>
<accession>A0A0W4ZU75</accession>
<dbReference type="GeneID" id="28939701"/>
<gene>
    <name evidence="1" type="ORF">T551_01183</name>
</gene>
<dbReference type="Proteomes" id="UP000053447">
    <property type="component" value="Unassembled WGS sequence"/>
</dbReference>
<comment type="caution">
    <text evidence="1">The sequence shown here is derived from an EMBL/GenBank/DDBJ whole genome shotgun (WGS) entry which is preliminary data.</text>
</comment>
<sequence>MDFPVILQLTSLIIILTIVKCLKKCFSLNYICLQAEKKCDNISIQKDIFNTLVSTLSEELYTFNKHKKSLTKNCENYTRVISNKVCSSINNVYKKLKQYLRKICEFSLTLFKFLFTNFNSTFEGQKLLLCSFIKFYNTIGTRISYGCYESTLKCGILELLIFLTPLPPPLPPPAPEPELEP</sequence>
<reference evidence="2" key="1">
    <citation type="journal article" date="2016" name="Nat. Commun.">
        <title>Genome analysis of three Pneumocystis species reveals adaptation mechanisms to life exclusively in mammalian hosts.</title>
        <authorList>
            <person name="Ma L."/>
            <person name="Chen Z."/>
            <person name="Huang D.W."/>
            <person name="Kutty G."/>
            <person name="Ishihara M."/>
            <person name="Wang H."/>
            <person name="Abouelleil A."/>
            <person name="Bishop L."/>
            <person name="Davey E."/>
            <person name="Deng R."/>
            <person name="Deng X."/>
            <person name="Fan L."/>
            <person name="Fantoni G."/>
            <person name="Fitzgerald M."/>
            <person name="Gogineni E."/>
            <person name="Goldberg J.M."/>
            <person name="Handley G."/>
            <person name="Hu X."/>
            <person name="Huber C."/>
            <person name="Jiao X."/>
            <person name="Jones K."/>
            <person name="Levin J.Z."/>
            <person name="Liu Y."/>
            <person name="Macdonald P."/>
            <person name="Melnikov A."/>
            <person name="Raley C."/>
            <person name="Sassi M."/>
            <person name="Sherman B.T."/>
            <person name="Song X."/>
            <person name="Sykes S."/>
            <person name="Tran B."/>
            <person name="Walsh L."/>
            <person name="Xia Y."/>
            <person name="Yang J."/>
            <person name="Young S."/>
            <person name="Zeng Q."/>
            <person name="Zheng X."/>
            <person name="Stephens R."/>
            <person name="Nusbaum C."/>
            <person name="Birren B.W."/>
            <person name="Azadi P."/>
            <person name="Lempicki R.A."/>
            <person name="Cuomo C.A."/>
            <person name="Kovacs J.A."/>
        </authorList>
    </citation>
    <scope>NUCLEOTIDE SEQUENCE [LARGE SCALE GENOMIC DNA]</scope>
    <source>
        <strain evidence="2">RU7</strain>
    </source>
</reference>
<name>A0A0W4ZU75_PNEJ7</name>